<evidence type="ECO:0000313" key="4">
    <source>
        <dbReference type="EMBL" id="SBW05592.1"/>
    </source>
</evidence>
<dbReference type="GO" id="GO:0016747">
    <property type="term" value="F:acyltransferase activity, transferring groups other than amino-acyl groups"/>
    <property type="evidence" value="ECO:0007669"/>
    <property type="project" value="InterPro"/>
</dbReference>
<evidence type="ECO:0000256" key="1">
    <source>
        <dbReference type="ARBA" id="ARBA00022679"/>
    </source>
</evidence>
<dbReference type="PANTHER" id="PTHR43800:SF1">
    <property type="entry name" value="PEPTIDYL-LYSINE N-ACETYLTRANSFERASE YJAB"/>
    <property type="match status" value="1"/>
</dbReference>
<protein>
    <recommendedName>
        <fullName evidence="3">N-acetyltransferase domain-containing protein</fullName>
    </recommendedName>
</protein>
<dbReference type="PROSITE" id="PS51186">
    <property type="entry name" value="GNAT"/>
    <property type="match status" value="1"/>
</dbReference>
<proteinExistence type="predicted"/>
<dbReference type="AlphaFoldDB" id="A0A212K1S5"/>
<dbReference type="Gene3D" id="3.40.630.30">
    <property type="match status" value="1"/>
</dbReference>
<name>A0A212K1S5_9BACT</name>
<evidence type="ECO:0000259" key="3">
    <source>
        <dbReference type="PROSITE" id="PS51186"/>
    </source>
</evidence>
<organism evidence="4">
    <name type="scientific">uncultured Desulfovibrio sp</name>
    <dbReference type="NCBI Taxonomy" id="167968"/>
    <lineage>
        <taxon>Bacteria</taxon>
        <taxon>Pseudomonadati</taxon>
        <taxon>Thermodesulfobacteriota</taxon>
        <taxon>Desulfovibrionia</taxon>
        <taxon>Desulfovibrionales</taxon>
        <taxon>Desulfovibrionaceae</taxon>
        <taxon>Desulfovibrio</taxon>
        <taxon>environmental samples</taxon>
    </lineage>
</organism>
<evidence type="ECO:0000256" key="2">
    <source>
        <dbReference type="ARBA" id="ARBA00023315"/>
    </source>
</evidence>
<dbReference type="SUPFAM" id="SSF55729">
    <property type="entry name" value="Acyl-CoA N-acyltransferases (Nat)"/>
    <property type="match status" value="1"/>
</dbReference>
<gene>
    <name evidence="4" type="ORF">KM92DES2_12075</name>
</gene>
<accession>A0A212K1S5</accession>
<dbReference type="Pfam" id="PF13673">
    <property type="entry name" value="Acetyltransf_10"/>
    <property type="match status" value="1"/>
</dbReference>
<sequence>MSGADEKALLQALRIRQATACDHAALADLWRRSVEATHYFLSSGEVERLFHDVRNTYLPGVEILWVAELAPCGQTALAQYAAGSPLAGFIGCNGAQVEMLFVEPRCFRHGVGRALLEHVRALHSRLALDVNEQNPQALAFYERQGFKVVGRSALDGQGNPYPLLHMEWQGETA</sequence>
<keyword evidence="1" id="KW-0808">Transferase</keyword>
<dbReference type="PANTHER" id="PTHR43800">
    <property type="entry name" value="PEPTIDYL-LYSINE N-ACETYLTRANSFERASE YJAB"/>
    <property type="match status" value="1"/>
</dbReference>
<dbReference type="RefSeq" id="WP_227118074.1">
    <property type="nucleotide sequence ID" value="NZ_LT598928.1"/>
</dbReference>
<dbReference type="InterPro" id="IPR016181">
    <property type="entry name" value="Acyl_CoA_acyltransferase"/>
</dbReference>
<dbReference type="EMBL" id="FLUP01000001">
    <property type="protein sequence ID" value="SBW05592.1"/>
    <property type="molecule type" value="Genomic_DNA"/>
</dbReference>
<reference evidence="4" key="1">
    <citation type="submission" date="2016-04" db="EMBL/GenBank/DDBJ databases">
        <authorList>
            <person name="Evans L.H."/>
            <person name="Alamgir A."/>
            <person name="Owens N."/>
            <person name="Weber N.D."/>
            <person name="Virtaneva K."/>
            <person name="Barbian K."/>
            <person name="Babar A."/>
            <person name="Rosenke K."/>
        </authorList>
    </citation>
    <scope>NUCLEOTIDE SEQUENCE</scope>
    <source>
        <strain evidence="4">92-2</strain>
    </source>
</reference>
<feature type="domain" description="N-acetyltransferase" evidence="3">
    <location>
        <begin position="13"/>
        <end position="171"/>
    </location>
</feature>
<keyword evidence="2" id="KW-0012">Acyltransferase</keyword>
<dbReference type="InterPro" id="IPR000182">
    <property type="entry name" value="GNAT_dom"/>
</dbReference>